<dbReference type="WBParaSite" id="EN70_3682">
    <property type="protein sequence ID" value="EN70_3682"/>
    <property type="gene ID" value="EN70_3682"/>
</dbReference>
<evidence type="ECO:0000313" key="6">
    <source>
        <dbReference type="Proteomes" id="UP000095285"/>
    </source>
</evidence>
<sequence>MKYFDLPFGKNVYRLRWKRCFILLSSHLKFLLARKGNLTETSGYLSFALLLNALTLTLCVYWALFQSYVLFIEFVVVCVEAFLVIIETVFAIAAVANFSRSTDI</sequence>
<keyword evidence="6" id="KW-1185">Reference proteome</keyword>
<dbReference type="Proteomes" id="UP000095285">
    <property type="component" value="Unassembled WGS sequence"/>
</dbReference>
<organism evidence="6 7">
    <name type="scientific">Loa loa</name>
    <name type="common">Eye worm</name>
    <name type="synonym">Filaria loa</name>
    <dbReference type="NCBI Taxonomy" id="7209"/>
    <lineage>
        <taxon>Eukaryota</taxon>
        <taxon>Metazoa</taxon>
        <taxon>Ecdysozoa</taxon>
        <taxon>Nematoda</taxon>
        <taxon>Chromadorea</taxon>
        <taxon>Rhabditida</taxon>
        <taxon>Spirurina</taxon>
        <taxon>Spiruromorpha</taxon>
        <taxon>Filarioidea</taxon>
        <taxon>Onchocercidae</taxon>
        <taxon>Loa</taxon>
    </lineage>
</organism>
<keyword evidence="2 5" id="KW-0812">Transmembrane</keyword>
<accession>A0A1I7VKX7</accession>
<evidence type="ECO:0000256" key="4">
    <source>
        <dbReference type="ARBA" id="ARBA00023136"/>
    </source>
</evidence>
<evidence type="ECO:0000256" key="3">
    <source>
        <dbReference type="ARBA" id="ARBA00022989"/>
    </source>
</evidence>
<name>A0A1I7VKX7_LOALO</name>
<evidence type="ECO:0000256" key="2">
    <source>
        <dbReference type="ARBA" id="ARBA00022692"/>
    </source>
</evidence>
<feature type="transmembrane region" description="Helical" evidence="5">
    <location>
        <begin position="70"/>
        <end position="98"/>
    </location>
</feature>
<comment type="subcellular location">
    <subcellularLocation>
        <location evidence="1">Membrane</location>
        <topology evidence="1">Multi-pass membrane protein</topology>
    </subcellularLocation>
</comment>
<reference evidence="7" key="2">
    <citation type="submission" date="2016-11" db="UniProtKB">
        <authorList>
            <consortium name="WormBaseParasite"/>
        </authorList>
    </citation>
    <scope>IDENTIFICATION</scope>
</reference>
<dbReference type="GO" id="GO:0016020">
    <property type="term" value="C:membrane"/>
    <property type="evidence" value="ECO:0007669"/>
    <property type="project" value="UniProtKB-SubCell"/>
</dbReference>
<feature type="transmembrane region" description="Helical" evidence="5">
    <location>
        <begin position="44"/>
        <end position="64"/>
    </location>
</feature>
<dbReference type="Pfam" id="PF09799">
    <property type="entry name" value="Transmemb_17"/>
    <property type="match status" value="1"/>
</dbReference>
<keyword evidence="4 5" id="KW-0472">Membrane</keyword>
<evidence type="ECO:0000256" key="5">
    <source>
        <dbReference type="SAM" id="Phobius"/>
    </source>
</evidence>
<dbReference type="PANTHER" id="PTHR13531:SF0">
    <property type="entry name" value="GEO07735P1-RELATED"/>
    <property type="match status" value="1"/>
</dbReference>
<dbReference type="AlphaFoldDB" id="A0A1I7VKX7"/>
<protein>
    <submittedName>
        <fullName evidence="7">Transmembrane protein 216</fullName>
    </submittedName>
</protein>
<reference evidence="6" key="1">
    <citation type="submission" date="2012-04" db="EMBL/GenBank/DDBJ databases">
        <title>The Genome Sequence of Loa loa.</title>
        <authorList>
            <consortium name="The Broad Institute Genome Sequencing Platform"/>
            <consortium name="Broad Institute Genome Sequencing Center for Infectious Disease"/>
            <person name="Nutman T.B."/>
            <person name="Fink D.L."/>
            <person name="Russ C."/>
            <person name="Young S."/>
            <person name="Zeng Q."/>
            <person name="Gargeya S."/>
            <person name="Alvarado L."/>
            <person name="Berlin A."/>
            <person name="Chapman S.B."/>
            <person name="Chen Z."/>
            <person name="Freedman E."/>
            <person name="Gellesch M."/>
            <person name="Goldberg J."/>
            <person name="Griggs A."/>
            <person name="Gujja S."/>
            <person name="Heilman E.R."/>
            <person name="Heiman D."/>
            <person name="Howarth C."/>
            <person name="Mehta T."/>
            <person name="Neiman D."/>
            <person name="Pearson M."/>
            <person name="Roberts A."/>
            <person name="Saif S."/>
            <person name="Shea T."/>
            <person name="Shenoy N."/>
            <person name="Sisk P."/>
            <person name="Stolte C."/>
            <person name="Sykes S."/>
            <person name="White J."/>
            <person name="Yandava C."/>
            <person name="Haas B."/>
            <person name="Henn M.R."/>
            <person name="Nusbaum C."/>
            <person name="Birren B."/>
        </authorList>
    </citation>
    <scope>NUCLEOTIDE SEQUENCE [LARGE SCALE GENOMIC DNA]</scope>
</reference>
<dbReference type="GO" id="GO:1905515">
    <property type="term" value="P:non-motile cilium assembly"/>
    <property type="evidence" value="ECO:0007669"/>
    <property type="project" value="TreeGrafter"/>
</dbReference>
<dbReference type="PANTHER" id="PTHR13531">
    <property type="entry name" value="GEO07735P1-RELATED-RELATED"/>
    <property type="match status" value="1"/>
</dbReference>
<keyword evidence="3 5" id="KW-1133">Transmembrane helix</keyword>
<evidence type="ECO:0000256" key="1">
    <source>
        <dbReference type="ARBA" id="ARBA00004141"/>
    </source>
</evidence>
<dbReference type="InterPro" id="IPR019184">
    <property type="entry name" value="Uncharacterised_TM-17"/>
</dbReference>
<dbReference type="GO" id="GO:0035869">
    <property type="term" value="C:ciliary transition zone"/>
    <property type="evidence" value="ECO:0007669"/>
    <property type="project" value="TreeGrafter"/>
</dbReference>
<dbReference type="STRING" id="7209.A0A1I7VKX7"/>
<proteinExistence type="predicted"/>
<evidence type="ECO:0000313" key="7">
    <source>
        <dbReference type="WBParaSite" id="EN70_3682"/>
    </source>
</evidence>